<dbReference type="InterPro" id="IPR050492">
    <property type="entry name" value="Bact_metal-bind_prot9"/>
</dbReference>
<evidence type="ECO:0000256" key="2">
    <source>
        <dbReference type="ARBA" id="ARBA00011028"/>
    </source>
</evidence>
<feature type="compositionally biased region" description="Basic and acidic residues" evidence="7">
    <location>
        <begin position="122"/>
        <end position="154"/>
    </location>
</feature>
<proteinExistence type="inferred from homology"/>
<evidence type="ECO:0000256" key="6">
    <source>
        <dbReference type="RuleBase" id="RU003512"/>
    </source>
</evidence>
<sequence length="327" mass="34279">MKSSLWLIAAALALSTALPAQAADKLKVVATFSVLGDLATEIGGDHVEVRTLVGPNGDAHTFEPSPADAKAMGGAAVLVENGLGLEGWLGRLINVSGFKGEKVIATAGVKPIAWTGAEEEEGHDHDKPDAKAEAGHDHDGHDHAAHEGHSHSVDPHAWQNPLNGVLYVQNIVAGLSAADPEHAAEYKAKGEELATALKAIDANFKAEFAKVPAERRKIVTSHDAFGYFADAYGIQFVAPEGVSTESEASAADVAKIIRQIKAEKITALFAENITDPRLLNQIARETGVTIGGELFSDALSPPDGPAPTYLKMFENNGAKLLAAINAN</sequence>
<dbReference type="CDD" id="cd01137">
    <property type="entry name" value="PsaA"/>
    <property type="match status" value="1"/>
</dbReference>
<dbReference type="Gene3D" id="3.40.50.1980">
    <property type="entry name" value="Nitrogenase molybdenum iron protein domain"/>
    <property type="match status" value="2"/>
</dbReference>
<gene>
    <name evidence="9" type="ORF">ABIE08_002057</name>
</gene>
<protein>
    <submittedName>
        <fullName evidence="9">Zinc/manganese transport system substrate-binding protein</fullName>
    </submittedName>
</protein>
<name>A0ABV2QYN9_9HYPH</name>
<evidence type="ECO:0000256" key="7">
    <source>
        <dbReference type="SAM" id="MobiDB-lite"/>
    </source>
</evidence>
<evidence type="ECO:0000313" key="9">
    <source>
        <dbReference type="EMBL" id="MET4634144.1"/>
    </source>
</evidence>
<evidence type="ECO:0000256" key="3">
    <source>
        <dbReference type="ARBA" id="ARBA00022448"/>
    </source>
</evidence>
<comment type="subcellular location">
    <subcellularLocation>
        <location evidence="1">Cell envelope</location>
    </subcellularLocation>
</comment>
<accession>A0ABV2QYN9</accession>
<comment type="similarity">
    <text evidence="2 6">Belongs to the bacterial solute-binding protein 9 family.</text>
</comment>
<comment type="caution">
    <text evidence="9">The sequence shown here is derived from an EMBL/GenBank/DDBJ whole genome shotgun (WGS) entry which is preliminary data.</text>
</comment>
<dbReference type="PANTHER" id="PTHR42953">
    <property type="entry name" value="HIGH-AFFINITY ZINC UPTAKE SYSTEM PROTEIN ZNUA-RELATED"/>
    <property type="match status" value="1"/>
</dbReference>
<feature type="signal peptide" evidence="8">
    <location>
        <begin position="1"/>
        <end position="22"/>
    </location>
</feature>
<dbReference type="InterPro" id="IPR006129">
    <property type="entry name" value="AdhesinB"/>
</dbReference>
<dbReference type="SUPFAM" id="SSF53807">
    <property type="entry name" value="Helical backbone' metal receptor"/>
    <property type="match status" value="1"/>
</dbReference>
<keyword evidence="5 8" id="KW-0732">Signal</keyword>
<dbReference type="PANTHER" id="PTHR42953:SF1">
    <property type="entry name" value="METAL-BINDING PROTEIN HI_0362-RELATED"/>
    <property type="match status" value="1"/>
</dbReference>
<keyword evidence="10" id="KW-1185">Reference proteome</keyword>
<feature type="region of interest" description="Disordered" evidence="7">
    <location>
        <begin position="116"/>
        <end position="156"/>
    </location>
</feature>
<dbReference type="EMBL" id="JBEPSM010000001">
    <property type="protein sequence ID" value="MET4634144.1"/>
    <property type="molecule type" value="Genomic_DNA"/>
</dbReference>
<reference evidence="9 10" key="1">
    <citation type="submission" date="2024-06" db="EMBL/GenBank/DDBJ databases">
        <title>Sorghum-associated microbial communities from plants grown in Nebraska, USA.</title>
        <authorList>
            <person name="Schachtman D."/>
        </authorList>
    </citation>
    <scope>NUCLEOTIDE SEQUENCE [LARGE SCALE GENOMIC DNA]</scope>
    <source>
        <strain evidence="9 10">3207</strain>
    </source>
</reference>
<evidence type="ECO:0000313" key="10">
    <source>
        <dbReference type="Proteomes" id="UP001549321"/>
    </source>
</evidence>
<dbReference type="Pfam" id="PF01297">
    <property type="entry name" value="ZnuA"/>
    <property type="match status" value="1"/>
</dbReference>
<dbReference type="RefSeq" id="WP_354550795.1">
    <property type="nucleotide sequence ID" value="NZ_JBEPSM010000001.1"/>
</dbReference>
<organism evidence="9 10">
    <name type="scientific">Kaistia defluvii</name>
    <dbReference type="NCBI Taxonomy" id="410841"/>
    <lineage>
        <taxon>Bacteria</taxon>
        <taxon>Pseudomonadati</taxon>
        <taxon>Pseudomonadota</taxon>
        <taxon>Alphaproteobacteria</taxon>
        <taxon>Hyphomicrobiales</taxon>
        <taxon>Kaistiaceae</taxon>
        <taxon>Kaistia</taxon>
    </lineage>
</organism>
<evidence type="ECO:0000256" key="8">
    <source>
        <dbReference type="SAM" id="SignalP"/>
    </source>
</evidence>
<dbReference type="InterPro" id="IPR006128">
    <property type="entry name" value="Lipoprotein_PsaA-like"/>
</dbReference>
<evidence type="ECO:0000256" key="4">
    <source>
        <dbReference type="ARBA" id="ARBA00022723"/>
    </source>
</evidence>
<keyword evidence="4" id="KW-0479">Metal-binding</keyword>
<keyword evidence="3 6" id="KW-0813">Transport</keyword>
<evidence type="ECO:0000256" key="1">
    <source>
        <dbReference type="ARBA" id="ARBA00004196"/>
    </source>
</evidence>
<dbReference type="PRINTS" id="PR00691">
    <property type="entry name" value="ADHESINB"/>
</dbReference>
<feature type="chain" id="PRO_5045296911" evidence="8">
    <location>
        <begin position="23"/>
        <end position="327"/>
    </location>
</feature>
<dbReference type="InterPro" id="IPR006127">
    <property type="entry name" value="ZnuA-like"/>
</dbReference>
<evidence type="ECO:0000256" key="5">
    <source>
        <dbReference type="ARBA" id="ARBA00022729"/>
    </source>
</evidence>
<dbReference type="PRINTS" id="PR00690">
    <property type="entry name" value="ADHESNFAMILY"/>
</dbReference>
<dbReference type="Proteomes" id="UP001549321">
    <property type="component" value="Unassembled WGS sequence"/>
</dbReference>